<dbReference type="EMBL" id="JACGWW010000001">
    <property type="protein sequence ID" value="MBA8812781.1"/>
    <property type="molecule type" value="Genomic_DNA"/>
</dbReference>
<gene>
    <name evidence="7" type="ORF">FB463_001005</name>
    <name evidence="6" type="ORF">FFA01_07160</name>
</gene>
<reference evidence="7 9" key="2">
    <citation type="submission" date="2020-07" db="EMBL/GenBank/DDBJ databases">
        <title>Sequencing the genomes of 1000 actinobacteria strains.</title>
        <authorList>
            <person name="Klenk H.-P."/>
        </authorList>
    </citation>
    <scope>NUCLEOTIDE SEQUENCE [LARGE SCALE GENOMIC DNA]</scope>
    <source>
        <strain evidence="7 9">DSM 10309</strain>
    </source>
</reference>
<dbReference type="Pfam" id="PF08353">
    <property type="entry name" value="MurT_C"/>
    <property type="match status" value="1"/>
</dbReference>
<evidence type="ECO:0000259" key="4">
    <source>
        <dbReference type="Pfam" id="PF08245"/>
    </source>
</evidence>
<dbReference type="OrthoDB" id="9803907at2"/>
<dbReference type="Pfam" id="PF08245">
    <property type="entry name" value="Mur_ligase_M"/>
    <property type="match status" value="1"/>
</dbReference>
<keyword evidence="1 7" id="KW-0436">Ligase</keyword>
<dbReference type="Gene3D" id="3.40.1190.10">
    <property type="entry name" value="Mur-like, catalytic domain"/>
    <property type="match status" value="1"/>
</dbReference>
<keyword evidence="8" id="KW-1185">Reference proteome</keyword>
<dbReference type="AlphaFoldDB" id="A0A7W3JH46"/>
<evidence type="ECO:0000313" key="7">
    <source>
        <dbReference type="EMBL" id="MBA8812781.1"/>
    </source>
</evidence>
<dbReference type="PANTHER" id="PTHR43024">
    <property type="entry name" value="UDP-N-ACETYLMURAMOYL-TRIPEPTIDE--D-ALANYL-D-ALANINE LIGASE"/>
    <property type="match status" value="1"/>
</dbReference>
<name>A0A7W3JH46_9MICO</name>
<evidence type="ECO:0000313" key="8">
    <source>
        <dbReference type="Proteomes" id="UP000321154"/>
    </source>
</evidence>
<feature type="domain" description="Mur ligase central" evidence="4">
    <location>
        <begin position="55"/>
        <end position="202"/>
    </location>
</feature>
<evidence type="ECO:0000256" key="2">
    <source>
        <dbReference type="ARBA" id="ARBA00022741"/>
    </source>
</evidence>
<dbReference type="RefSeq" id="WP_146853081.1">
    <property type="nucleotide sequence ID" value="NZ_BAAAHR010000002.1"/>
</dbReference>
<dbReference type="EMBL" id="BJUV01000005">
    <property type="protein sequence ID" value="GEK82407.1"/>
    <property type="molecule type" value="Genomic_DNA"/>
</dbReference>
<dbReference type="InterPro" id="IPR036565">
    <property type="entry name" value="Mur-like_cat_sf"/>
</dbReference>
<evidence type="ECO:0000256" key="3">
    <source>
        <dbReference type="ARBA" id="ARBA00022840"/>
    </source>
</evidence>
<evidence type="ECO:0000313" key="9">
    <source>
        <dbReference type="Proteomes" id="UP000522688"/>
    </source>
</evidence>
<evidence type="ECO:0000313" key="6">
    <source>
        <dbReference type="EMBL" id="GEK82407.1"/>
    </source>
</evidence>
<dbReference type="Proteomes" id="UP000321154">
    <property type="component" value="Unassembled WGS sequence"/>
</dbReference>
<keyword evidence="3" id="KW-0067">ATP-binding</keyword>
<proteinExistence type="predicted"/>
<dbReference type="InterPro" id="IPR051046">
    <property type="entry name" value="MurCDEF_CellWall_CoF430Synth"/>
</dbReference>
<dbReference type="GO" id="GO:0005524">
    <property type="term" value="F:ATP binding"/>
    <property type="evidence" value="ECO:0007669"/>
    <property type="project" value="UniProtKB-KW"/>
</dbReference>
<dbReference type="InterPro" id="IPR013564">
    <property type="entry name" value="MurT_C"/>
</dbReference>
<dbReference type="PANTHER" id="PTHR43024:SF1">
    <property type="entry name" value="UDP-N-ACETYLMURAMOYL-TRIPEPTIDE--D-ALANYL-D-ALANINE LIGASE"/>
    <property type="match status" value="1"/>
</dbReference>
<dbReference type="SUPFAM" id="SSF53623">
    <property type="entry name" value="MurD-like peptide ligases, catalytic domain"/>
    <property type="match status" value="1"/>
</dbReference>
<comment type="caution">
    <text evidence="7">The sequence shown here is derived from an EMBL/GenBank/DDBJ whole genome shotgun (WGS) entry which is preliminary data.</text>
</comment>
<accession>A0A7W3JH46</accession>
<evidence type="ECO:0000256" key="1">
    <source>
        <dbReference type="ARBA" id="ARBA00022598"/>
    </source>
</evidence>
<sequence length="419" mass="45306">MKYVIPVLAGRMVRALARLRGGGSAYPGRTVLALAPDFLTHVSSQFERGVVFVLGSNGKSTTTMMLTETLRAHGLSVFTNPTGANLPQGIASAFLREVTPMGDVRHDIGVIEVDEAFAVELTRSLKPSTVLMLNVQVDQLYRFFETERVGTMMTDTAALASTAVVTNRDDQHLGPYEAREGQSVTRFGAAADIVAASPNGLQNANDFTRRADGTLEAQTEVVAVNGDGASIRVGETTVDIRLPARGLHYAVDAAAAIETASVVLGGRIDPVAVARAFDGMKPAYGRGERMSLGADEAEFIMFKNAASLQMNLDALPQDVEQVMLAIDEGTPDISWIYDIDFSHLDHVDVLAGAKAWQLALRLEHDGIPVHVIEEDISKAIRLMRALPSPSDHTKHFVTNYEQMMLARRILGHPDLEKSA</sequence>
<protein>
    <submittedName>
        <fullName evidence="6 7">Glutamate ligase</fullName>
    </submittedName>
</protein>
<evidence type="ECO:0000259" key="5">
    <source>
        <dbReference type="Pfam" id="PF08353"/>
    </source>
</evidence>
<dbReference type="Proteomes" id="UP000522688">
    <property type="component" value="Unassembled WGS sequence"/>
</dbReference>
<keyword evidence="2" id="KW-0547">Nucleotide-binding</keyword>
<organism evidence="7 9">
    <name type="scientific">Frigoribacterium faeni</name>
    <dbReference type="NCBI Taxonomy" id="145483"/>
    <lineage>
        <taxon>Bacteria</taxon>
        <taxon>Bacillati</taxon>
        <taxon>Actinomycetota</taxon>
        <taxon>Actinomycetes</taxon>
        <taxon>Micrococcales</taxon>
        <taxon>Microbacteriaceae</taxon>
        <taxon>Frigoribacterium</taxon>
    </lineage>
</organism>
<feature type="domain" description="Lipid II isoglutaminyl synthase (glutamine-hydrolyzing) subunit MurT C-terminal" evidence="5">
    <location>
        <begin position="302"/>
        <end position="403"/>
    </location>
</feature>
<reference evidence="6 8" key="1">
    <citation type="submission" date="2019-07" db="EMBL/GenBank/DDBJ databases">
        <title>Whole genome shotgun sequence of Frigoribacterium faeni NBRC 103066.</title>
        <authorList>
            <person name="Hosoyama A."/>
            <person name="Uohara A."/>
            <person name="Ohji S."/>
            <person name="Ichikawa N."/>
        </authorList>
    </citation>
    <scope>NUCLEOTIDE SEQUENCE [LARGE SCALE GENOMIC DNA]</scope>
    <source>
        <strain evidence="6 8">NBRC 103066</strain>
    </source>
</reference>
<dbReference type="GO" id="GO:0016881">
    <property type="term" value="F:acid-amino acid ligase activity"/>
    <property type="evidence" value="ECO:0007669"/>
    <property type="project" value="InterPro"/>
</dbReference>
<dbReference type="InterPro" id="IPR013221">
    <property type="entry name" value="Mur_ligase_cen"/>
</dbReference>